<organism evidence="2 3">
    <name type="scientific">Varroa destructor</name>
    <name type="common">Honeybee mite</name>
    <dbReference type="NCBI Taxonomy" id="109461"/>
    <lineage>
        <taxon>Eukaryota</taxon>
        <taxon>Metazoa</taxon>
        <taxon>Ecdysozoa</taxon>
        <taxon>Arthropoda</taxon>
        <taxon>Chelicerata</taxon>
        <taxon>Arachnida</taxon>
        <taxon>Acari</taxon>
        <taxon>Parasitiformes</taxon>
        <taxon>Mesostigmata</taxon>
        <taxon>Gamasina</taxon>
        <taxon>Dermanyssoidea</taxon>
        <taxon>Varroidae</taxon>
        <taxon>Varroa</taxon>
    </lineage>
</organism>
<dbReference type="InParanoid" id="A0A7M7MDC3"/>
<evidence type="ECO:0000256" key="1">
    <source>
        <dbReference type="SAM" id="SignalP"/>
    </source>
</evidence>
<dbReference type="GeneID" id="111247273"/>
<evidence type="ECO:0000313" key="2">
    <source>
        <dbReference type="EnsemblMetazoa" id="XP_022653721"/>
    </source>
</evidence>
<dbReference type="EnsemblMetazoa" id="XM_022797986">
    <property type="protein sequence ID" value="XP_022653721"/>
    <property type="gene ID" value="LOC111247273"/>
</dbReference>
<dbReference type="AlphaFoldDB" id="A0A7M7MDC3"/>
<feature type="chain" id="PRO_5029746038" evidence="1">
    <location>
        <begin position="17"/>
        <end position="168"/>
    </location>
</feature>
<dbReference type="KEGG" id="vde:111247273"/>
<name>A0A7M7MDC3_VARDE</name>
<dbReference type="RefSeq" id="XP_022653721.1">
    <property type="nucleotide sequence ID" value="XM_022797986.1"/>
</dbReference>
<protein>
    <submittedName>
        <fullName evidence="2">Uncharacterized protein</fullName>
    </submittedName>
</protein>
<keyword evidence="3" id="KW-1185">Reference proteome</keyword>
<feature type="signal peptide" evidence="1">
    <location>
        <begin position="1"/>
        <end position="16"/>
    </location>
</feature>
<accession>A0A7M7MDC3</accession>
<proteinExistence type="predicted"/>
<keyword evidence="1" id="KW-0732">Signal</keyword>
<evidence type="ECO:0000313" key="3">
    <source>
        <dbReference type="Proteomes" id="UP000594260"/>
    </source>
</evidence>
<reference evidence="2" key="1">
    <citation type="submission" date="2021-01" db="UniProtKB">
        <authorList>
            <consortium name="EnsemblMetazoa"/>
        </authorList>
    </citation>
    <scope>IDENTIFICATION</scope>
</reference>
<dbReference type="Proteomes" id="UP000594260">
    <property type="component" value="Unplaced"/>
</dbReference>
<sequence length="168" mass="16577">MKAFLAALFFVGLASAQLTSMLPGIASQSNSLGASLAPMRVMGGMGISDVCMSQCAQQCHSTGGGLMAGTMRHLRHSAQSPYLQGGISGPMAGLMGGMGLMGGNNGGVMTVSGGNRALPVGGLNGMQAGQINGVGAMASVDNLLTPSAVHVTETVKTVSPVGQVAVKG</sequence>